<evidence type="ECO:0000256" key="5">
    <source>
        <dbReference type="ARBA" id="ARBA00023136"/>
    </source>
</evidence>
<feature type="transmembrane region" description="Helical" evidence="6">
    <location>
        <begin position="344"/>
        <end position="363"/>
    </location>
</feature>
<feature type="transmembrane region" description="Helical" evidence="6">
    <location>
        <begin position="369"/>
        <end position="390"/>
    </location>
</feature>
<evidence type="ECO:0000313" key="7">
    <source>
        <dbReference type="EMBL" id="QOS23444.1"/>
    </source>
</evidence>
<dbReference type="GO" id="GO:0005886">
    <property type="term" value="C:plasma membrane"/>
    <property type="evidence" value="ECO:0007669"/>
    <property type="project" value="UniProtKB-SubCell"/>
</dbReference>
<feature type="transmembrane region" description="Helical" evidence="6">
    <location>
        <begin position="135"/>
        <end position="156"/>
    </location>
</feature>
<keyword evidence="5 6" id="KW-0472">Membrane</keyword>
<feature type="transmembrane region" description="Helical" evidence="6">
    <location>
        <begin position="101"/>
        <end position="123"/>
    </location>
</feature>
<evidence type="ECO:0000256" key="4">
    <source>
        <dbReference type="ARBA" id="ARBA00022989"/>
    </source>
</evidence>
<evidence type="ECO:0000256" key="1">
    <source>
        <dbReference type="ARBA" id="ARBA00004651"/>
    </source>
</evidence>
<dbReference type="AlphaFoldDB" id="A0A7M1W8U1"/>
<feature type="transmembrane region" description="Helical" evidence="6">
    <location>
        <begin position="313"/>
        <end position="332"/>
    </location>
</feature>
<feature type="transmembrane region" description="Helical" evidence="6">
    <location>
        <begin position="277"/>
        <end position="301"/>
    </location>
</feature>
<feature type="transmembrane region" description="Helical" evidence="6">
    <location>
        <begin position="9"/>
        <end position="26"/>
    </location>
</feature>
<evidence type="ECO:0000256" key="3">
    <source>
        <dbReference type="ARBA" id="ARBA00022692"/>
    </source>
</evidence>
<name>A0A7M1W8U1_VIBPH</name>
<reference evidence="7" key="1">
    <citation type="submission" date="2020-08" db="EMBL/GenBank/DDBJ databases">
        <title>Genetic structure, function and evolution of capsule biosynthesis loci in Vibrio parahaemolyticus.</title>
        <authorList>
            <person name="Li L."/>
            <person name="Bian S."/>
        </authorList>
    </citation>
    <scope>NUCLEOTIDE SEQUENCE</scope>
    <source>
        <strain evidence="7">VP371</strain>
    </source>
</reference>
<evidence type="ECO:0000256" key="6">
    <source>
        <dbReference type="SAM" id="Phobius"/>
    </source>
</evidence>
<protein>
    <recommendedName>
        <fullName evidence="8">Polysaccharide biosynthesis protein</fullName>
    </recommendedName>
</protein>
<keyword evidence="4 6" id="KW-1133">Transmembrane helix</keyword>
<gene>
    <name evidence="7" type="ORF">VP371_00011</name>
</gene>
<keyword evidence="3 6" id="KW-0812">Transmembrane</keyword>
<dbReference type="InterPro" id="IPR050833">
    <property type="entry name" value="Poly_Biosynth_Transport"/>
</dbReference>
<feature type="transmembrane region" description="Helical" evidence="6">
    <location>
        <begin position="201"/>
        <end position="230"/>
    </location>
</feature>
<keyword evidence="2" id="KW-1003">Cell membrane</keyword>
<proteinExistence type="predicted"/>
<comment type="subcellular location">
    <subcellularLocation>
        <location evidence="1">Cell membrane</location>
        <topology evidence="1">Multi-pass membrane protein</topology>
    </subcellularLocation>
</comment>
<evidence type="ECO:0000256" key="2">
    <source>
        <dbReference type="ARBA" id="ARBA00022475"/>
    </source>
</evidence>
<organism evidence="7">
    <name type="scientific">Vibrio parahaemolyticus</name>
    <dbReference type="NCBI Taxonomy" id="670"/>
    <lineage>
        <taxon>Bacteria</taxon>
        <taxon>Pseudomonadati</taxon>
        <taxon>Pseudomonadota</taxon>
        <taxon>Gammaproteobacteria</taxon>
        <taxon>Vibrionales</taxon>
        <taxon>Vibrionaceae</taxon>
        <taxon>Vibrio</taxon>
    </lineage>
</organism>
<evidence type="ECO:0008006" key="8">
    <source>
        <dbReference type="Google" id="ProtNLM"/>
    </source>
</evidence>
<accession>A0A7M1W8U1</accession>
<feature type="transmembrane region" description="Helical" evidence="6">
    <location>
        <begin position="76"/>
        <end position="95"/>
    </location>
</feature>
<dbReference type="EMBL" id="MT898242">
    <property type="protein sequence ID" value="QOS23444.1"/>
    <property type="molecule type" value="Genomic_DNA"/>
</dbReference>
<dbReference type="PANTHER" id="PTHR30250">
    <property type="entry name" value="PST FAMILY PREDICTED COLANIC ACID TRANSPORTER"/>
    <property type="match status" value="1"/>
</dbReference>
<sequence>MKSQLVTTLLSKIITASISFLILILTSRVLGVEARGHIAYYFMITAASVNFLSISVDKSYIALSKDNTRLLSLHRFNIYSNFIALQGSFLLLLIGRFILNLSYYECILVSFSTGFGILLQSVLGPCIVLGKLNRYNITFAIGKIIFLLLVCLYFLISVDNSYQMVLLAYVLSTVVTLLILRNNKKASLESRSDVELNFSSFLVYSLKIHSSTFGTVLSRQVPFIIIGYYYPKSLLALVDGGLQLVNVAMLLISSLTPIVFSILIHDTDSKENNVTKILLGTYISGTIFFLLLHFFSDQIILTILGKDFSDVKLYLDTIIVMSWFSMINFIAGPKWVINGDAIKLSVISLIVGVVNTVMTLYFSDGDVLHILYIMTIMSASLFFINLLYLYKR</sequence>
<feature type="transmembrane region" description="Helical" evidence="6">
    <location>
        <begin position="38"/>
        <end position="56"/>
    </location>
</feature>
<feature type="transmembrane region" description="Helical" evidence="6">
    <location>
        <begin position="242"/>
        <end position="265"/>
    </location>
</feature>
<dbReference type="PANTHER" id="PTHR30250:SF11">
    <property type="entry name" value="O-ANTIGEN TRANSPORTER-RELATED"/>
    <property type="match status" value="1"/>
</dbReference>
<feature type="transmembrane region" description="Helical" evidence="6">
    <location>
        <begin position="162"/>
        <end position="180"/>
    </location>
</feature>